<comment type="caution">
    <text evidence="1">The sequence shown here is derived from an EMBL/GenBank/DDBJ whole genome shotgun (WGS) entry which is preliminary data.</text>
</comment>
<dbReference type="EMBL" id="JBHMCY010000055">
    <property type="protein sequence ID" value="MFB9465899.1"/>
    <property type="molecule type" value="Genomic_DNA"/>
</dbReference>
<sequence>MTVLPDDGLTLAAEFSDATREQWQRLVAGVLRKSGKDVEDAAAEDALSTTLEDGLRVRPLYTAHDAAPDAGLPGFAPFVRGARAEG</sequence>
<name>A0ABV5N6I4_9ACTN</name>
<dbReference type="Gene3D" id="3.20.20.240">
    <property type="entry name" value="Methylmalonyl-CoA mutase"/>
    <property type="match status" value="1"/>
</dbReference>
<proteinExistence type="predicted"/>
<evidence type="ECO:0000313" key="2">
    <source>
        <dbReference type="Proteomes" id="UP001589709"/>
    </source>
</evidence>
<reference evidence="1 2" key="1">
    <citation type="submission" date="2024-09" db="EMBL/GenBank/DDBJ databases">
        <authorList>
            <person name="Sun Q."/>
            <person name="Mori K."/>
        </authorList>
    </citation>
    <scope>NUCLEOTIDE SEQUENCE [LARGE SCALE GENOMIC DNA]</scope>
    <source>
        <strain evidence="1 2">JCM 6917</strain>
    </source>
</reference>
<accession>A0ABV5N6I4</accession>
<feature type="non-terminal residue" evidence="1">
    <location>
        <position position="86"/>
    </location>
</feature>
<protein>
    <submittedName>
        <fullName evidence="1">Methylmalonyl-CoA mutase</fullName>
    </submittedName>
</protein>
<dbReference type="Proteomes" id="UP001589709">
    <property type="component" value="Unassembled WGS sequence"/>
</dbReference>
<dbReference type="InterPro" id="IPR016176">
    <property type="entry name" value="Cbl-dep_enz_cat"/>
</dbReference>
<dbReference type="Gene3D" id="1.10.196.20">
    <property type="match status" value="1"/>
</dbReference>
<dbReference type="InterPro" id="IPR024067">
    <property type="entry name" value="Me-malonyl-CoA_mutase_sm_su_N"/>
</dbReference>
<dbReference type="SUPFAM" id="SSF51703">
    <property type="entry name" value="Cobalamin (vitamin B12)-dependent enzymes"/>
    <property type="match status" value="1"/>
</dbReference>
<keyword evidence="2" id="KW-1185">Reference proteome</keyword>
<organism evidence="1 2">
    <name type="scientific">Streptomyces cinereospinus</name>
    <dbReference type="NCBI Taxonomy" id="285561"/>
    <lineage>
        <taxon>Bacteria</taxon>
        <taxon>Bacillati</taxon>
        <taxon>Actinomycetota</taxon>
        <taxon>Actinomycetes</taxon>
        <taxon>Kitasatosporales</taxon>
        <taxon>Streptomycetaceae</taxon>
        <taxon>Streptomyces</taxon>
    </lineage>
</organism>
<gene>
    <name evidence="1" type="ORF">ACFF45_25120</name>
</gene>
<evidence type="ECO:0000313" key="1">
    <source>
        <dbReference type="EMBL" id="MFB9465899.1"/>
    </source>
</evidence>